<dbReference type="InterPro" id="IPR024079">
    <property type="entry name" value="MetalloPept_cat_dom_sf"/>
</dbReference>
<evidence type="ECO:0000313" key="3">
    <source>
        <dbReference type="Proteomes" id="UP000317257"/>
    </source>
</evidence>
<dbReference type="InterPro" id="IPR039124">
    <property type="entry name" value="PRA1-like"/>
</dbReference>
<evidence type="ECO:0000259" key="1">
    <source>
        <dbReference type="Pfam" id="PF13933"/>
    </source>
</evidence>
<accession>A0A5C6FZH0</accession>
<evidence type="ECO:0000313" key="2">
    <source>
        <dbReference type="EMBL" id="TWU70349.1"/>
    </source>
</evidence>
<dbReference type="PANTHER" id="PTHR39399">
    <property type="entry name" value="PROTEIN ZPS1"/>
    <property type="match status" value="1"/>
</dbReference>
<sequence length="372" mass="41396">MAVATLMATNRELMHPDDRYVEPTYFILIDYPASFEALTACRGRAWAEVEVFKRSRTASTKLSLSEPQQLFIKAFKIFKMIPIVAALLVSSSWASPISRPSEVLTPVIGAPVDSPVSNYQWSAGWVTDMPIHESCNSSLRTSIRKGLNEMVQLSEHARQHLLRWGHKSEIVQKYFGNGSTAHVVGWFDRIVLADKSDMLLRCDDPDENCDAHPGWGSYWRPNATTEVSMCPMAFWGYRPLDYICNNGHEVAKTGLDMFWSTEFMHRLFHAPVINEDIVSHFADDFNGLLEVAKTEPEKSVVDMDAFQYFALDVWAYDIAAPGMGCTGQQPVKDAQPAVTTTANDAMVSETATATTSSALSCHTHGDGSKHCS</sequence>
<dbReference type="Gene3D" id="3.40.390.10">
    <property type="entry name" value="Collagenase (Catalytic Domain)"/>
    <property type="match status" value="1"/>
</dbReference>
<protein>
    <recommendedName>
        <fullName evidence="1">Putative peptidase domain-containing protein</fullName>
    </recommendedName>
</protein>
<dbReference type="GO" id="GO:0009986">
    <property type="term" value="C:cell surface"/>
    <property type="evidence" value="ECO:0007669"/>
    <property type="project" value="TreeGrafter"/>
</dbReference>
<reference evidence="3" key="1">
    <citation type="submission" date="2018-12" db="EMBL/GenBank/DDBJ databases">
        <title>The complete genome of Metarhizium rileyi, a key fungal pathogen of Lepidoptera.</title>
        <authorList>
            <person name="Binneck E."/>
            <person name="Lastra C.C.L."/>
            <person name="Sosa-Gomez D.R."/>
        </authorList>
    </citation>
    <scope>NUCLEOTIDE SEQUENCE [LARGE SCALE GENOMIC DNA]</scope>
    <source>
        <strain evidence="3">Cep018-CH2</strain>
    </source>
</reference>
<name>A0A5C6FZH0_METRR</name>
<dbReference type="GO" id="GO:0008270">
    <property type="term" value="F:zinc ion binding"/>
    <property type="evidence" value="ECO:0007669"/>
    <property type="project" value="TreeGrafter"/>
</dbReference>
<feature type="domain" description="Putative peptidase" evidence="1">
    <location>
        <begin position="114"/>
        <end position="328"/>
    </location>
</feature>
<proteinExistence type="predicted"/>
<gene>
    <name evidence="2" type="ORF">ED733_000056</name>
</gene>
<dbReference type="GO" id="GO:0005576">
    <property type="term" value="C:extracellular region"/>
    <property type="evidence" value="ECO:0007669"/>
    <property type="project" value="TreeGrafter"/>
</dbReference>
<dbReference type="PANTHER" id="PTHR39399:SF1">
    <property type="entry name" value="PROTEIN ZPS1"/>
    <property type="match status" value="1"/>
</dbReference>
<dbReference type="GO" id="GO:0005178">
    <property type="term" value="F:integrin binding"/>
    <property type="evidence" value="ECO:0007669"/>
    <property type="project" value="TreeGrafter"/>
</dbReference>
<dbReference type="Pfam" id="PF13933">
    <property type="entry name" value="HRXXH"/>
    <property type="match status" value="1"/>
</dbReference>
<dbReference type="GO" id="GO:0008237">
    <property type="term" value="F:metallopeptidase activity"/>
    <property type="evidence" value="ECO:0007669"/>
    <property type="project" value="InterPro"/>
</dbReference>
<dbReference type="InterPro" id="IPR029482">
    <property type="entry name" value="HRXXH"/>
</dbReference>
<dbReference type="SUPFAM" id="SSF55486">
    <property type="entry name" value="Metalloproteases ('zincins'), catalytic domain"/>
    <property type="match status" value="1"/>
</dbReference>
<dbReference type="AlphaFoldDB" id="A0A5C6FZH0"/>
<dbReference type="Proteomes" id="UP000317257">
    <property type="component" value="Unassembled WGS sequence"/>
</dbReference>
<dbReference type="GO" id="GO:0009277">
    <property type="term" value="C:fungal-type cell wall"/>
    <property type="evidence" value="ECO:0007669"/>
    <property type="project" value="TreeGrafter"/>
</dbReference>
<comment type="caution">
    <text evidence="2">The sequence shown here is derived from an EMBL/GenBank/DDBJ whole genome shotgun (WGS) entry which is preliminary data.</text>
</comment>
<organism evidence="2 3">
    <name type="scientific">Metarhizium rileyi (strain RCEF 4871)</name>
    <name type="common">Nomuraea rileyi</name>
    <dbReference type="NCBI Taxonomy" id="1649241"/>
    <lineage>
        <taxon>Eukaryota</taxon>
        <taxon>Fungi</taxon>
        <taxon>Dikarya</taxon>
        <taxon>Ascomycota</taxon>
        <taxon>Pezizomycotina</taxon>
        <taxon>Sordariomycetes</taxon>
        <taxon>Hypocreomycetidae</taxon>
        <taxon>Hypocreales</taxon>
        <taxon>Clavicipitaceae</taxon>
        <taxon>Metarhizium</taxon>
    </lineage>
</organism>
<dbReference type="EMBL" id="SBHS01000163">
    <property type="protein sequence ID" value="TWU70349.1"/>
    <property type="molecule type" value="Genomic_DNA"/>
</dbReference>